<dbReference type="EMBL" id="JAAOCA010000030">
    <property type="protein sequence ID" value="MBD1601152.1"/>
    <property type="molecule type" value="Genomic_DNA"/>
</dbReference>
<evidence type="ECO:0000313" key="1">
    <source>
        <dbReference type="EMBL" id="MBD1601152.1"/>
    </source>
</evidence>
<proteinExistence type="predicted"/>
<reference evidence="1 2" key="1">
    <citation type="journal article" date="2020" name="Insects">
        <title>Bacteria Belonging to Pseudomonas typographi sp. nov. from the Bark Beetle Ips typographus Have Genomic Potential to Aid in the Host Ecology.</title>
        <authorList>
            <person name="Peral-Aranega E."/>
            <person name="Saati-Santamaria Z."/>
            <person name="Kolarik M."/>
            <person name="Rivas R."/>
            <person name="Garcia-Fraile P."/>
        </authorList>
    </citation>
    <scope>NUCLEOTIDE SEQUENCE [LARGE SCALE GENOMIC DNA]</scope>
    <source>
        <strain evidence="1 2">CA3A</strain>
    </source>
</reference>
<dbReference type="Proteomes" id="UP000805841">
    <property type="component" value="Unassembled WGS sequence"/>
</dbReference>
<organism evidence="1 2">
    <name type="scientific">Pseudomonas typographi</name>
    <dbReference type="NCBI Taxonomy" id="2715964"/>
    <lineage>
        <taxon>Bacteria</taxon>
        <taxon>Pseudomonadati</taxon>
        <taxon>Pseudomonadota</taxon>
        <taxon>Gammaproteobacteria</taxon>
        <taxon>Pseudomonadales</taxon>
        <taxon>Pseudomonadaceae</taxon>
        <taxon>Pseudomonas</taxon>
    </lineage>
</organism>
<protein>
    <submittedName>
        <fullName evidence="1">Uncharacterized protein</fullName>
    </submittedName>
</protein>
<evidence type="ECO:0000313" key="2">
    <source>
        <dbReference type="Proteomes" id="UP000805841"/>
    </source>
</evidence>
<accession>A0ABR7Z6T0</accession>
<comment type="caution">
    <text evidence="1">The sequence shown here is derived from an EMBL/GenBank/DDBJ whole genome shotgun (WGS) entry which is preliminary data.</text>
</comment>
<dbReference type="RefSeq" id="WP_190424129.1">
    <property type="nucleotide sequence ID" value="NZ_JAAOCA010000030.1"/>
</dbReference>
<gene>
    <name evidence="1" type="ORF">HAQ05_20955</name>
</gene>
<keyword evidence="2" id="KW-1185">Reference proteome</keyword>
<sequence length="56" mass="6244">MTLAQRLLLLWQALQRPETTFADVVALAQACDLNPGVVLRNHFQIQRDIALASLEA</sequence>
<name>A0ABR7Z6T0_9PSED</name>